<protein>
    <submittedName>
        <fullName evidence="1">Uncharacterized protein</fullName>
    </submittedName>
</protein>
<dbReference type="AlphaFoldDB" id="A0AAD7C9R9"/>
<sequence>MVYANPRAITSAYVWEHCFMWLNSLMRQWAVKCGSIGWRTGTHTFGKIDCKDPARVWRWDGGASPKPTVSMPNEYHHEWQTIPFARVKQRVAIGRFKMAIRAIEANRDSTERAPRAPEMMITDRLMQRVADSRLPCRARGWADRNVDLSSFTDRVFFWD</sequence>
<dbReference type="EMBL" id="JARKIE010000410">
    <property type="protein sequence ID" value="KAJ7642921.1"/>
    <property type="molecule type" value="Genomic_DNA"/>
</dbReference>
<name>A0AAD7C9R9_MYCRO</name>
<gene>
    <name evidence="1" type="ORF">B0H17DRAFT_1148639</name>
</gene>
<proteinExistence type="predicted"/>
<reference evidence="1" key="1">
    <citation type="submission" date="2023-03" db="EMBL/GenBank/DDBJ databases">
        <title>Massive genome expansion in bonnet fungi (Mycena s.s.) driven by repeated elements and novel gene families across ecological guilds.</title>
        <authorList>
            <consortium name="Lawrence Berkeley National Laboratory"/>
            <person name="Harder C.B."/>
            <person name="Miyauchi S."/>
            <person name="Viragh M."/>
            <person name="Kuo A."/>
            <person name="Thoen E."/>
            <person name="Andreopoulos B."/>
            <person name="Lu D."/>
            <person name="Skrede I."/>
            <person name="Drula E."/>
            <person name="Henrissat B."/>
            <person name="Morin E."/>
            <person name="Kohler A."/>
            <person name="Barry K."/>
            <person name="LaButti K."/>
            <person name="Morin E."/>
            <person name="Salamov A."/>
            <person name="Lipzen A."/>
            <person name="Mereny Z."/>
            <person name="Hegedus B."/>
            <person name="Baldrian P."/>
            <person name="Stursova M."/>
            <person name="Weitz H."/>
            <person name="Taylor A."/>
            <person name="Grigoriev I.V."/>
            <person name="Nagy L.G."/>
            <person name="Martin F."/>
            <person name="Kauserud H."/>
        </authorList>
    </citation>
    <scope>NUCLEOTIDE SEQUENCE</scope>
    <source>
        <strain evidence="1">CBHHK067</strain>
    </source>
</reference>
<dbReference type="Proteomes" id="UP001221757">
    <property type="component" value="Unassembled WGS sequence"/>
</dbReference>
<evidence type="ECO:0000313" key="1">
    <source>
        <dbReference type="EMBL" id="KAJ7642921.1"/>
    </source>
</evidence>
<evidence type="ECO:0000313" key="2">
    <source>
        <dbReference type="Proteomes" id="UP001221757"/>
    </source>
</evidence>
<organism evidence="1 2">
    <name type="scientific">Mycena rosella</name>
    <name type="common">Pink bonnet</name>
    <name type="synonym">Agaricus rosellus</name>
    <dbReference type="NCBI Taxonomy" id="1033263"/>
    <lineage>
        <taxon>Eukaryota</taxon>
        <taxon>Fungi</taxon>
        <taxon>Dikarya</taxon>
        <taxon>Basidiomycota</taxon>
        <taxon>Agaricomycotina</taxon>
        <taxon>Agaricomycetes</taxon>
        <taxon>Agaricomycetidae</taxon>
        <taxon>Agaricales</taxon>
        <taxon>Marasmiineae</taxon>
        <taxon>Mycenaceae</taxon>
        <taxon>Mycena</taxon>
    </lineage>
</organism>
<keyword evidence="2" id="KW-1185">Reference proteome</keyword>
<accession>A0AAD7C9R9</accession>
<comment type="caution">
    <text evidence="1">The sequence shown here is derived from an EMBL/GenBank/DDBJ whole genome shotgun (WGS) entry which is preliminary data.</text>
</comment>